<sequence length="198" mass="22772">MTFAMPQYPKQFFPLLFSRFNPVINQNNVIPLPYISLSQATNGQMFDCFVDQDVVSAPSDLYPSLAFENLNIDDKKNYYGLIDNNNQYKTANIFYLTTLYSGSKAIRTLFPNQYMLAWKLATDDSFMRGYNSQKLGSRTNVLVILQGNLAKGIIDTSNISPSQIQSDFQQFIRTRAYLDPHKVFIIPIRQCHNNPWVI</sequence>
<name>A0A5J4UTD1_9EUKA</name>
<protein>
    <submittedName>
        <fullName evidence="1">Uncharacterized protein</fullName>
    </submittedName>
</protein>
<comment type="caution">
    <text evidence="1">The sequence shown here is derived from an EMBL/GenBank/DDBJ whole genome shotgun (WGS) entry which is preliminary data.</text>
</comment>
<evidence type="ECO:0000313" key="1">
    <source>
        <dbReference type="EMBL" id="KAA6373926.1"/>
    </source>
</evidence>
<dbReference type="Proteomes" id="UP000324800">
    <property type="component" value="Unassembled WGS sequence"/>
</dbReference>
<organism evidence="1 2">
    <name type="scientific">Streblomastix strix</name>
    <dbReference type="NCBI Taxonomy" id="222440"/>
    <lineage>
        <taxon>Eukaryota</taxon>
        <taxon>Metamonada</taxon>
        <taxon>Preaxostyla</taxon>
        <taxon>Oxymonadida</taxon>
        <taxon>Streblomastigidae</taxon>
        <taxon>Streblomastix</taxon>
    </lineage>
</organism>
<dbReference type="AlphaFoldDB" id="A0A5J4UTD1"/>
<evidence type="ECO:0000313" key="2">
    <source>
        <dbReference type="Proteomes" id="UP000324800"/>
    </source>
</evidence>
<accession>A0A5J4UTD1</accession>
<gene>
    <name evidence="1" type="ORF">EZS28_030548</name>
</gene>
<reference evidence="1 2" key="1">
    <citation type="submission" date="2019-03" db="EMBL/GenBank/DDBJ databases">
        <title>Single cell metagenomics reveals metabolic interactions within the superorganism composed of flagellate Streblomastix strix and complex community of Bacteroidetes bacteria on its surface.</title>
        <authorList>
            <person name="Treitli S.C."/>
            <person name="Kolisko M."/>
            <person name="Husnik F."/>
            <person name="Keeling P."/>
            <person name="Hampl V."/>
        </authorList>
    </citation>
    <scope>NUCLEOTIDE SEQUENCE [LARGE SCALE GENOMIC DNA]</scope>
    <source>
        <strain evidence="1">ST1C</strain>
    </source>
</reference>
<proteinExistence type="predicted"/>
<dbReference type="EMBL" id="SNRW01012361">
    <property type="protein sequence ID" value="KAA6373926.1"/>
    <property type="molecule type" value="Genomic_DNA"/>
</dbReference>